<protein>
    <submittedName>
        <fullName evidence="2">Protein-methionine-sulfoxide reductase catalytic subunit MsrP</fullName>
        <ecNumber evidence="2">1.8.5.-</ecNumber>
    </submittedName>
</protein>
<reference evidence="2 3" key="1">
    <citation type="submission" date="2019-09" db="EMBL/GenBank/DDBJ databases">
        <title>Draft Whole-Genome sequence of Blastochloris sulfoviridis DSM 729.</title>
        <authorList>
            <person name="Meyer T.E."/>
            <person name="Kyndt J.A."/>
        </authorList>
    </citation>
    <scope>NUCLEOTIDE SEQUENCE [LARGE SCALE GENOMIC DNA]</scope>
    <source>
        <strain evidence="2 3">DSM 729</strain>
    </source>
</reference>
<dbReference type="EMBL" id="VWPL01000006">
    <property type="protein sequence ID" value="KAA5602571.1"/>
    <property type="molecule type" value="Genomic_DNA"/>
</dbReference>
<dbReference type="OrthoDB" id="9795587at2"/>
<evidence type="ECO:0000259" key="1">
    <source>
        <dbReference type="Pfam" id="PF00174"/>
    </source>
</evidence>
<dbReference type="GO" id="GO:0016491">
    <property type="term" value="F:oxidoreductase activity"/>
    <property type="evidence" value="ECO:0007669"/>
    <property type="project" value="UniProtKB-KW"/>
</dbReference>
<name>A0A5M6I2Y4_9HYPH</name>
<dbReference type="AlphaFoldDB" id="A0A5M6I2Y4"/>
<keyword evidence="2" id="KW-0560">Oxidoreductase</keyword>
<organism evidence="2 3">
    <name type="scientific">Blastochloris sulfoviridis</name>
    <dbReference type="NCBI Taxonomy" id="50712"/>
    <lineage>
        <taxon>Bacteria</taxon>
        <taxon>Pseudomonadati</taxon>
        <taxon>Pseudomonadota</taxon>
        <taxon>Alphaproteobacteria</taxon>
        <taxon>Hyphomicrobiales</taxon>
        <taxon>Blastochloridaceae</taxon>
        <taxon>Blastochloris</taxon>
    </lineage>
</organism>
<feature type="domain" description="Oxidoreductase molybdopterin-binding" evidence="1">
    <location>
        <begin position="123"/>
        <end position="277"/>
    </location>
</feature>
<dbReference type="NCBIfam" id="NF003767">
    <property type="entry name" value="PRK05363.1"/>
    <property type="match status" value="1"/>
</dbReference>
<proteinExistence type="predicted"/>
<dbReference type="InterPro" id="IPR000572">
    <property type="entry name" value="OxRdtase_Mopterin-bd_dom"/>
</dbReference>
<evidence type="ECO:0000313" key="3">
    <source>
        <dbReference type="Proteomes" id="UP000323886"/>
    </source>
</evidence>
<dbReference type="InterPro" id="IPR006311">
    <property type="entry name" value="TAT_signal"/>
</dbReference>
<dbReference type="EC" id="1.8.5.-" evidence="2"/>
<evidence type="ECO:0000313" key="2">
    <source>
        <dbReference type="EMBL" id="KAA5602571.1"/>
    </source>
</evidence>
<dbReference type="PROSITE" id="PS51318">
    <property type="entry name" value="TAT"/>
    <property type="match status" value="1"/>
</dbReference>
<accession>A0A5M6I2Y4</accession>
<dbReference type="Pfam" id="PF00174">
    <property type="entry name" value="Oxidored_molyb"/>
    <property type="match status" value="1"/>
</dbReference>
<dbReference type="PANTHER" id="PTHR43032:SF3">
    <property type="entry name" value="PROTEIN-METHIONINE-SULFOXIDE REDUCTASE CATALYTIC SUBUNIT MSRP"/>
    <property type="match status" value="1"/>
</dbReference>
<sequence length="340" mass="38076">MANSIGRPAILRRPDWALPDSAATPESVYLNRRAILAGLSGAALGGAAIATPAAADWLDVFRSEPQPSQPPDPTADLYPVARNPAYTLDRPLTPEPLVVGNVNYYEFSSDKPTASRLAQRLAIRPWTVTIDGLVEAETTVDIDALIRRFALEERTYRHRCVEAWWIAVPWTGFPMAKLIDFAKPLSSARYVRFETFGNSPVAPGHRQSWYPWPYTDAFTIEECSNELALMGTGAYGKPLDRANGAPLRAILPWKYGFKQAKGIVRVTFLDKRPKGFWETVQGFEYGFWANVNPDVPHPRWSQATERDLATGERRPTQIFNGYGEFVAHLYEGKAGERLYM</sequence>
<dbReference type="SUPFAM" id="SSF56524">
    <property type="entry name" value="Oxidoreductase molybdopterin-binding domain"/>
    <property type="match status" value="1"/>
</dbReference>
<dbReference type="Proteomes" id="UP000323886">
    <property type="component" value="Unassembled WGS sequence"/>
</dbReference>
<dbReference type="PANTHER" id="PTHR43032">
    <property type="entry name" value="PROTEIN-METHIONINE-SULFOXIDE REDUCTASE"/>
    <property type="match status" value="1"/>
</dbReference>
<dbReference type="RefSeq" id="WP_150096622.1">
    <property type="nucleotide sequence ID" value="NZ_VWPL01000006.1"/>
</dbReference>
<comment type="caution">
    <text evidence="2">The sequence shown here is derived from an EMBL/GenBank/DDBJ whole genome shotgun (WGS) entry which is preliminary data.</text>
</comment>
<keyword evidence="3" id="KW-1185">Reference proteome</keyword>
<dbReference type="Gene3D" id="3.90.420.10">
    <property type="entry name" value="Oxidoreductase, molybdopterin-binding domain"/>
    <property type="match status" value="1"/>
</dbReference>
<dbReference type="InterPro" id="IPR036374">
    <property type="entry name" value="OxRdtase_Mopterin-bd_sf"/>
</dbReference>
<gene>
    <name evidence="2" type="primary">msrP</name>
    <name evidence="2" type="ORF">F1193_05255</name>
</gene>